<organism evidence="1 2">
    <name type="scientific">Microvirga lotononidis</name>
    <dbReference type="NCBI Taxonomy" id="864069"/>
    <lineage>
        <taxon>Bacteria</taxon>
        <taxon>Pseudomonadati</taxon>
        <taxon>Pseudomonadota</taxon>
        <taxon>Alphaproteobacteria</taxon>
        <taxon>Hyphomicrobiales</taxon>
        <taxon>Methylobacteriaceae</taxon>
        <taxon>Microvirga</taxon>
    </lineage>
</organism>
<gene>
    <name evidence="1" type="ORF">MicloDRAFT_00030060</name>
</gene>
<sequence>MQTSDSRGRLAALFKAACQLLEPETSIVPLPPSRALEERDQSGLDFRFNLFLIGIEG</sequence>
<dbReference type="AlphaFoldDB" id="I4YR65"/>
<evidence type="ECO:0000313" key="1">
    <source>
        <dbReference type="EMBL" id="EIM26457.1"/>
    </source>
</evidence>
<keyword evidence="2" id="KW-1185">Reference proteome</keyword>
<evidence type="ECO:0000313" key="2">
    <source>
        <dbReference type="Proteomes" id="UP000003947"/>
    </source>
</evidence>
<protein>
    <submittedName>
        <fullName evidence="1">Uncharacterized protein</fullName>
    </submittedName>
</protein>
<dbReference type="PATRIC" id="fig|864069.3.peg.3255"/>
<proteinExistence type="predicted"/>
<reference evidence="1 2" key="1">
    <citation type="submission" date="2012-02" db="EMBL/GenBank/DDBJ databases">
        <title>Improved High-Quality Draft sequence of Microvirga sp. WSM3557.</title>
        <authorList>
            <consortium name="US DOE Joint Genome Institute"/>
            <person name="Lucas S."/>
            <person name="Han J."/>
            <person name="Lapidus A."/>
            <person name="Cheng J.-F."/>
            <person name="Goodwin L."/>
            <person name="Pitluck S."/>
            <person name="Peters L."/>
            <person name="Zhang X."/>
            <person name="Detter J.C."/>
            <person name="Han C."/>
            <person name="Tapia R."/>
            <person name="Land M."/>
            <person name="Hauser L."/>
            <person name="Kyrpides N."/>
            <person name="Ivanova N."/>
            <person name="Pagani I."/>
            <person name="Brau L."/>
            <person name="Yates R."/>
            <person name="O'Hara G."/>
            <person name="Rui T."/>
            <person name="Howieson J."/>
            <person name="Reeve W."/>
            <person name="Woyke T."/>
        </authorList>
    </citation>
    <scope>NUCLEOTIDE SEQUENCE [LARGE SCALE GENOMIC DNA]</scope>
    <source>
        <strain evidence="1 2">WSM3557</strain>
    </source>
</reference>
<dbReference type="Proteomes" id="UP000003947">
    <property type="component" value="Unassembled WGS sequence"/>
</dbReference>
<dbReference type="HOGENOM" id="CLU_2991699_0_0_5"/>
<name>I4YR65_9HYPH</name>
<accession>I4YR65</accession>
<dbReference type="EMBL" id="JH660645">
    <property type="protein sequence ID" value="EIM26457.1"/>
    <property type="molecule type" value="Genomic_DNA"/>
</dbReference>